<feature type="domain" description="ABC transporter" evidence="4">
    <location>
        <begin position="2"/>
        <end position="264"/>
    </location>
</feature>
<gene>
    <name evidence="5" type="ORF">T1815_07811</name>
</gene>
<dbReference type="Proteomes" id="UP000049472">
    <property type="component" value="Unassembled WGS sequence"/>
</dbReference>
<evidence type="ECO:0000313" key="5">
    <source>
        <dbReference type="EMBL" id="CRL34225.1"/>
    </source>
</evidence>
<dbReference type="RefSeq" id="WP_055061200.1">
    <property type="nucleotide sequence ID" value="NZ_CVRQ01000010.1"/>
</dbReference>
<dbReference type="Gene3D" id="3.40.50.300">
    <property type="entry name" value="P-loop containing nucleotide triphosphate hydrolases"/>
    <property type="match status" value="1"/>
</dbReference>
<dbReference type="SMART" id="SM00382">
    <property type="entry name" value="AAA"/>
    <property type="match status" value="1"/>
</dbReference>
<keyword evidence="6" id="KW-1185">Reference proteome</keyword>
<dbReference type="InterPro" id="IPR003593">
    <property type="entry name" value="AAA+_ATPase"/>
</dbReference>
<keyword evidence="3 5" id="KW-0067">ATP-binding</keyword>
<name>A0A0M6WDU2_9FIRM</name>
<evidence type="ECO:0000256" key="2">
    <source>
        <dbReference type="ARBA" id="ARBA00022741"/>
    </source>
</evidence>
<dbReference type="Pfam" id="PF00005">
    <property type="entry name" value="ABC_tran"/>
    <property type="match status" value="1"/>
</dbReference>
<dbReference type="GO" id="GO:0022857">
    <property type="term" value="F:transmembrane transporter activity"/>
    <property type="evidence" value="ECO:0007669"/>
    <property type="project" value="TreeGrafter"/>
</dbReference>
<evidence type="ECO:0000256" key="1">
    <source>
        <dbReference type="ARBA" id="ARBA00022448"/>
    </source>
</evidence>
<keyword evidence="1" id="KW-0813">Transport</keyword>
<dbReference type="CDD" id="cd03255">
    <property type="entry name" value="ABC_MJ0796_LolCDE_FtsE"/>
    <property type="match status" value="1"/>
</dbReference>
<evidence type="ECO:0000313" key="6">
    <source>
        <dbReference type="Proteomes" id="UP000049472"/>
    </source>
</evidence>
<dbReference type="GO" id="GO:0016887">
    <property type="term" value="F:ATP hydrolysis activity"/>
    <property type="evidence" value="ECO:0007669"/>
    <property type="project" value="InterPro"/>
</dbReference>
<organism evidence="5 6">
    <name type="scientific">Agathobacter rectalis</name>
    <dbReference type="NCBI Taxonomy" id="39491"/>
    <lineage>
        <taxon>Bacteria</taxon>
        <taxon>Bacillati</taxon>
        <taxon>Bacillota</taxon>
        <taxon>Clostridia</taxon>
        <taxon>Lachnospirales</taxon>
        <taxon>Lachnospiraceae</taxon>
        <taxon>Agathobacter</taxon>
    </lineage>
</organism>
<dbReference type="PROSITE" id="PS00211">
    <property type="entry name" value="ABC_TRANSPORTER_1"/>
    <property type="match status" value="1"/>
</dbReference>
<dbReference type="SUPFAM" id="SSF52540">
    <property type="entry name" value="P-loop containing nucleoside triphosphate hydrolases"/>
    <property type="match status" value="1"/>
</dbReference>
<accession>A0A0M6WDU2</accession>
<dbReference type="InterPro" id="IPR017911">
    <property type="entry name" value="MacB-like_ATP-bd"/>
</dbReference>
<protein>
    <submittedName>
        <fullName evidence="5">ABC transporter ATP-binding protein</fullName>
    </submittedName>
</protein>
<dbReference type="PROSITE" id="PS50893">
    <property type="entry name" value="ABC_TRANSPORTER_2"/>
    <property type="match status" value="1"/>
</dbReference>
<dbReference type="InterPro" id="IPR017871">
    <property type="entry name" value="ABC_transporter-like_CS"/>
</dbReference>
<dbReference type="PANTHER" id="PTHR24220:SF685">
    <property type="entry name" value="ABC TRANSPORTER RELATED"/>
    <property type="match status" value="1"/>
</dbReference>
<dbReference type="AlphaFoldDB" id="A0A0M6WDU2"/>
<evidence type="ECO:0000256" key="3">
    <source>
        <dbReference type="ARBA" id="ARBA00022840"/>
    </source>
</evidence>
<dbReference type="InterPro" id="IPR003439">
    <property type="entry name" value="ABC_transporter-like_ATP-bd"/>
</dbReference>
<dbReference type="InterPro" id="IPR027417">
    <property type="entry name" value="P-loop_NTPase"/>
</dbReference>
<dbReference type="InterPro" id="IPR015854">
    <property type="entry name" value="ABC_transpr_LolD-like"/>
</dbReference>
<dbReference type="EMBL" id="CVRQ01000010">
    <property type="protein sequence ID" value="CRL34225.1"/>
    <property type="molecule type" value="Genomic_DNA"/>
</dbReference>
<proteinExistence type="predicted"/>
<reference evidence="6" key="1">
    <citation type="submission" date="2015-05" db="EMBL/GenBank/DDBJ databases">
        <authorList>
            <consortium name="Pathogen Informatics"/>
        </authorList>
    </citation>
    <scope>NUCLEOTIDE SEQUENCE [LARGE SCALE GENOMIC DNA]</scope>
    <source>
        <strain evidence="6">T1-815</strain>
    </source>
</reference>
<keyword evidence="2" id="KW-0547">Nucleotide-binding</keyword>
<sequence>MINCDGLVKIYETDDKKVMALEGLDLTVETGEMLAVIGKSGSGKSTLLNMIGGLETPTAGVLTIDGKDISTYSEAEMVRYRRDKVGFVWQKSAKNLFQYLTVLQNVEAVMMFENSGNTGNLKHGAHDESRGEHVNRCRDNNKSYALKLLNAVGLQEHKDKLPAQLSGGEQQRAAIAVALANKPDILLADEPTGAVDTRTADTIYELFHKLNKELGITIIIVTHDMALAGRVDRTVLISDGKVSTEKLKKHPAMEYTVLDKAHRIKLTDEMLEAAGIESNKVRVDVQDGKLVISRI</sequence>
<dbReference type="GO" id="GO:0005886">
    <property type="term" value="C:plasma membrane"/>
    <property type="evidence" value="ECO:0007669"/>
    <property type="project" value="TreeGrafter"/>
</dbReference>
<evidence type="ECO:0000259" key="4">
    <source>
        <dbReference type="PROSITE" id="PS50893"/>
    </source>
</evidence>
<dbReference type="PANTHER" id="PTHR24220">
    <property type="entry name" value="IMPORT ATP-BINDING PROTEIN"/>
    <property type="match status" value="1"/>
</dbReference>
<dbReference type="GO" id="GO:0005524">
    <property type="term" value="F:ATP binding"/>
    <property type="evidence" value="ECO:0007669"/>
    <property type="project" value="UniProtKB-KW"/>
</dbReference>